<comment type="caution">
    <text evidence="1">The sequence shown here is derived from an EMBL/GenBank/DDBJ whole genome shotgun (WGS) entry which is preliminary data.</text>
</comment>
<sequence length="101" mass="11676">MKYGQIFTYKLELDSKEEYIKQFVDPFAETISKAKGLISKVWMADFDNQFSSFYLWETKEDMNAFMATPEIDVVAHLPFLKDLKIVAIPVVDEASKITRGI</sequence>
<keyword evidence="2" id="KW-1185">Reference proteome</keyword>
<evidence type="ECO:0000313" key="1">
    <source>
        <dbReference type="EMBL" id="KFF09813.1"/>
    </source>
</evidence>
<dbReference type="InterPro" id="IPR011008">
    <property type="entry name" value="Dimeric_a/b-barrel"/>
</dbReference>
<protein>
    <recommendedName>
        <fullName evidence="3">ABM domain-containing protein</fullName>
    </recommendedName>
</protein>
<dbReference type="Gene3D" id="3.30.70.100">
    <property type="match status" value="1"/>
</dbReference>
<dbReference type="RefSeq" id="WP_034715622.1">
    <property type="nucleotide sequence ID" value="NZ_JPRH01000017.1"/>
</dbReference>
<accession>A0A085ZZE9</accession>
<reference evidence="1 2" key="1">
    <citation type="submission" date="2014-07" db="EMBL/GenBank/DDBJ databases">
        <title>Genome of Chryseobacterium soli DSM 19298.</title>
        <authorList>
            <person name="Stropko S.J."/>
            <person name="Pipes S.E."/>
            <person name="Newman J."/>
        </authorList>
    </citation>
    <scope>NUCLEOTIDE SEQUENCE [LARGE SCALE GENOMIC DNA]</scope>
    <source>
        <strain evidence="1 2">DSM 19298</strain>
    </source>
</reference>
<dbReference type="eggNOG" id="ENOG50332A8">
    <property type="taxonomic scope" value="Bacteria"/>
</dbReference>
<organism evidence="1 2">
    <name type="scientific">Chryseobacterium soli</name>
    <dbReference type="NCBI Taxonomy" id="445961"/>
    <lineage>
        <taxon>Bacteria</taxon>
        <taxon>Pseudomonadati</taxon>
        <taxon>Bacteroidota</taxon>
        <taxon>Flavobacteriia</taxon>
        <taxon>Flavobacteriales</taxon>
        <taxon>Weeksellaceae</taxon>
        <taxon>Chryseobacterium group</taxon>
        <taxon>Chryseobacterium</taxon>
    </lineage>
</organism>
<name>A0A085ZZE9_9FLAO</name>
<dbReference type="EMBL" id="JPRH01000017">
    <property type="protein sequence ID" value="KFF09813.1"/>
    <property type="molecule type" value="Genomic_DNA"/>
</dbReference>
<dbReference type="AlphaFoldDB" id="A0A085ZZE9"/>
<proteinExistence type="predicted"/>
<dbReference type="Proteomes" id="UP000028705">
    <property type="component" value="Unassembled WGS sequence"/>
</dbReference>
<evidence type="ECO:0008006" key="3">
    <source>
        <dbReference type="Google" id="ProtNLM"/>
    </source>
</evidence>
<dbReference type="OrthoDB" id="672685at2"/>
<dbReference type="SUPFAM" id="SSF54909">
    <property type="entry name" value="Dimeric alpha+beta barrel"/>
    <property type="match status" value="1"/>
</dbReference>
<dbReference type="InterPro" id="IPR014910">
    <property type="entry name" value="YdhR"/>
</dbReference>
<dbReference type="Pfam" id="PF08803">
    <property type="entry name" value="ydhR"/>
    <property type="match status" value="1"/>
</dbReference>
<evidence type="ECO:0000313" key="2">
    <source>
        <dbReference type="Proteomes" id="UP000028705"/>
    </source>
</evidence>
<gene>
    <name evidence="1" type="ORF">IW15_22455</name>
</gene>